<dbReference type="SUPFAM" id="SSF51735">
    <property type="entry name" value="NAD(P)-binding Rossmann-fold domains"/>
    <property type="match status" value="1"/>
</dbReference>
<protein>
    <submittedName>
        <fullName evidence="4">SDR family NAD(P)-dependent oxidoreductase</fullName>
    </submittedName>
</protein>
<feature type="domain" description="Ketoreductase" evidence="3">
    <location>
        <begin position="7"/>
        <end position="188"/>
    </location>
</feature>
<comment type="similarity">
    <text evidence="1">Belongs to the short-chain dehydrogenases/reductases (SDR) family.</text>
</comment>
<evidence type="ECO:0000256" key="2">
    <source>
        <dbReference type="ARBA" id="ARBA00023002"/>
    </source>
</evidence>
<comment type="caution">
    <text evidence="4">The sequence shown here is derived from an EMBL/GenBank/DDBJ whole genome shotgun (WGS) entry which is preliminary data.</text>
</comment>
<dbReference type="RefSeq" id="WP_322464201.1">
    <property type="nucleotide sequence ID" value="NZ_JAXOJX010000001.1"/>
</dbReference>
<dbReference type="InterPro" id="IPR036291">
    <property type="entry name" value="NAD(P)-bd_dom_sf"/>
</dbReference>
<dbReference type="PRINTS" id="PR00081">
    <property type="entry name" value="GDHRDH"/>
</dbReference>
<evidence type="ECO:0000313" key="5">
    <source>
        <dbReference type="Proteomes" id="UP001293718"/>
    </source>
</evidence>
<keyword evidence="5" id="KW-1185">Reference proteome</keyword>
<evidence type="ECO:0000256" key="1">
    <source>
        <dbReference type="ARBA" id="ARBA00006484"/>
    </source>
</evidence>
<dbReference type="EMBL" id="JAXOJX010000001">
    <property type="protein sequence ID" value="MDZ5455150.1"/>
    <property type="molecule type" value="Genomic_DNA"/>
</dbReference>
<dbReference type="PANTHER" id="PTHR43639">
    <property type="entry name" value="OXIDOREDUCTASE, SHORT-CHAIN DEHYDROGENASE/REDUCTASE FAMILY (AFU_ORTHOLOGUE AFUA_5G02870)"/>
    <property type="match status" value="1"/>
</dbReference>
<dbReference type="Proteomes" id="UP001293718">
    <property type="component" value="Unassembled WGS sequence"/>
</dbReference>
<organism evidence="4 5">
    <name type="scientific">Azohydromonas lata</name>
    <dbReference type="NCBI Taxonomy" id="45677"/>
    <lineage>
        <taxon>Bacteria</taxon>
        <taxon>Pseudomonadati</taxon>
        <taxon>Pseudomonadota</taxon>
        <taxon>Betaproteobacteria</taxon>
        <taxon>Burkholderiales</taxon>
        <taxon>Sphaerotilaceae</taxon>
        <taxon>Azohydromonas</taxon>
    </lineage>
</organism>
<dbReference type="Pfam" id="PF13561">
    <property type="entry name" value="adh_short_C2"/>
    <property type="match status" value="1"/>
</dbReference>
<keyword evidence="2" id="KW-0560">Oxidoreductase</keyword>
<keyword evidence="4" id="KW-0614">Plasmid</keyword>
<proteinExistence type="inferred from homology"/>
<name>A0ABU5I9E4_9BURK</name>
<gene>
    <name evidence="4" type="ORF">SM757_01045</name>
</gene>
<geneLocation type="plasmid" evidence="4">
    <name>unnamed</name>
</geneLocation>
<dbReference type="InterPro" id="IPR002347">
    <property type="entry name" value="SDR_fam"/>
</dbReference>
<dbReference type="InterPro" id="IPR057326">
    <property type="entry name" value="KR_dom"/>
</dbReference>
<accession>A0ABU5I9E4</accession>
<dbReference type="CDD" id="cd05233">
    <property type="entry name" value="SDR_c"/>
    <property type="match status" value="1"/>
</dbReference>
<dbReference type="PANTHER" id="PTHR43639:SF1">
    <property type="entry name" value="SHORT-CHAIN DEHYDROGENASE_REDUCTASE FAMILY PROTEIN"/>
    <property type="match status" value="1"/>
</dbReference>
<reference evidence="4 5" key="1">
    <citation type="submission" date="2023-11" db="EMBL/GenBank/DDBJ databases">
        <title>Draft genome of Azohydromonas lata strain H1 (DSM1123), a polyhydroxyalkanoate producer.</title>
        <authorList>
            <person name="Traversa D."/>
            <person name="D'Addabbo P."/>
            <person name="Pazzani C."/>
            <person name="Manzari C."/>
            <person name="Chiara M."/>
            <person name="Scrascia M."/>
        </authorList>
    </citation>
    <scope>NUCLEOTIDE SEQUENCE [LARGE SCALE GENOMIC DNA]</scope>
    <source>
        <strain evidence="4 5">H1</strain>
        <plasmid evidence="4">unnamed</plasmid>
    </source>
</reference>
<evidence type="ECO:0000313" key="4">
    <source>
        <dbReference type="EMBL" id="MDZ5455150.1"/>
    </source>
</evidence>
<sequence>MKRFEGKSALVTGAGRGIGRAIAQALAAEGARVLVSARTRAHGEAVVAAIQERGGEAVLAVGDIGVREDMRATVAAAVEAFGGLDIAVHCAADAAMGRMADMDESAFDRQVHANIHSLFWLARDALPALSRASDKGRLIYISSGAANRSFTPGLIPYMASKAYMNAFARGLANEVGHQGVLVNVVEPGLIASDRMREHLSDDFSARIARPFPVPRPGLPSEIAAAVLFLASSDAAYITGTSLLVDGGATMAPIAGIEDQL</sequence>
<dbReference type="Gene3D" id="3.40.50.720">
    <property type="entry name" value="NAD(P)-binding Rossmann-like Domain"/>
    <property type="match status" value="1"/>
</dbReference>
<evidence type="ECO:0000259" key="3">
    <source>
        <dbReference type="SMART" id="SM00822"/>
    </source>
</evidence>
<dbReference type="SMART" id="SM00822">
    <property type="entry name" value="PKS_KR"/>
    <property type="match status" value="1"/>
</dbReference>